<dbReference type="EMBL" id="PYFT01000001">
    <property type="protein sequence ID" value="PSR54943.1"/>
    <property type="molecule type" value="Genomic_DNA"/>
</dbReference>
<comment type="caution">
    <text evidence="2">The sequence shown here is derived from an EMBL/GenBank/DDBJ whole genome shotgun (WGS) entry which is preliminary data.</text>
</comment>
<keyword evidence="3" id="KW-1185">Reference proteome</keyword>
<sequence length="96" mass="11126">MQNRTYKVLYKSLKAPISSLGKVYFWTVLDYTTPIILFQFLVLQLACKFPFANNKVFGTFGFVFVKLLPEQINCFVIEEEAIATQTCIIKFKISWA</sequence>
<evidence type="ECO:0000256" key="1">
    <source>
        <dbReference type="SAM" id="Phobius"/>
    </source>
</evidence>
<dbReference type="AlphaFoldDB" id="A0A2T2YHF8"/>
<accession>A0A2T2YHF8</accession>
<gene>
    <name evidence="2" type="ORF">AHMF7605_16245</name>
</gene>
<name>A0A2T2YHF8_9BACT</name>
<feature type="transmembrane region" description="Helical" evidence="1">
    <location>
        <begin position="23"/>
        <end position="46"/>
    </location>
</feature>
<protein>
    <submittedName>
        <fullName evidence="2">Uncharacterized protein</fullName>
    </submittedName>
</protein>
<evidence type="ECO:0000313" key="2">
    <source>
        <dbReference type="EMBL" id="PSR54943.1"/>
    </source>
</evidence>
<keyword evidence="1" id="KW-0812">Transmembrane</keyword>
<evidence type="ECO:0000313" key="3">
    <source>
        <dbReference type="Proteomes" id="UP000240357"/>
    </source>
</evidence>
<proteinExistence type="predicted"/>
<keyword evidence="1" id="KW-1133">Transmembrane helix</keyword>
<organism evidence="2 3">
    <name type="scientific">Adhaeribacter arboris</name>
    <dbReference type="NCBI Taxonomy" id="2072846"/>
    <lineage>
        <taxon>Bacteria</taxon>
        <taxon>Pseudomonadati</taxon>
        <taxon>Bacteroidota</taxon>
        <taxon>Cytophagia</taxon>
        <taxon>Cytophagales</taxon>
        <taxon>Hymenobacteraceae</taxon>
        <taxon>Adhaeribacter</taxon>
    </lineage>
</organism>
<keyword evidence="1" id="KW-0472">Membrane</keyword>
<reference evidence="2 3" key="1">
    <citation type="submission" date="2018-03" db="EMBL/GenBank/DDBJ databases">
        <title>Adhaeribacter sp. HMF7605 Genome sequencing and assembly.</title>
        <authorList>
            <person name="Kang H."/>
            <person name="Kang J."/>
            <person name="Cha I."/>
            <person name="Kim H."/>
            <person name="Joh K."/>
        </authorList>
    </citation>
    <scope>NUCLEOTIDE SEQUENCE [LARGE SCALE GENOMIC DNA]</scope>
    <source>
        <strain evidence="2 3">HMF7605</strain>
    </source>
</reference>
<dbReference type="Proteomes" id="UP000240357">
    <property type="component" value="Unassembled WGS sequence"/>
</dbReference>